<evidence type="ECO:0000313" key="5">
    <source>
        <dbReference type="Proteomes" id="UP000694920"/>
    </source>
</evidence>
<evidence type="ECO:0000256" key="4">
    <source>
        <dbReference type="PROSITE-ProRule" id="PRU00339"/>
    </source>
</evidence>
<dbReference type="PANTHER" id="PTHR12558:SF13">
    <property type="entry name" value="CELL DIVISION CYCLE PROTEIN 27 HOMOLOG"/>
    <property type="match status" value="1"/>
</dbReference>
<feature type="repeat" description="TPR" evidence="4">
    <location>
        <begin position="354"/>
        <end position="387"/>
    </location>
</feature>
<comment type="similarity">
    <text evidence="2">Belongs to the APC3/CDC27 family.</text>
</comment>
<organism evidence="5 6">
    <name type="scientific">Cephus cinctus</name>
    <name type="common">Wheat stem sawfly</name>
    <dbReference type="NCBI Taxonomy" id="211228"/>
    <lineage>
        <taxon>Eukaryota</taxon>
        <taxon>Metazoa</taxon>
        <taxon>Ecdysozoa</taxon>
        <taxon>Arthropoda</taxon>
        <taxon>Hexapoda</taxon>
        <taxon>Insecta</taxon>
        <taxon>Pterygota</taxon>
        <taxon>Neoptera</taxon>
        <taxon>Endopterygota</taxon>
        <taxon>Hymenoptera</taxon>
        <taxon>Cephoidea</taxon>
        <taxon>Cephidae</taxon>
        <taxon>Cephus</taxon>
    </lineage>
</organism>
<dbReference type="SMART" id="SM00028">
    <property type="entry name" value="TPR"/>
    <property type="match status" value="4"/>
</dbReference>
<gene>
    <name evidence="6 7" type="primary">LOC107266175</name>
</gene>
<dbReference type="Proteomes" id="UP000694920">
    <property type="component" value="Unplaced"/>
</dbReference>
<reference evidence="6 7" key="1">
    <citation type="submission" date="2025-04" db="UniProtKB">
        <authorList>
            <consortium name="RefSeq"/>
        </authorList>
    </citation>
    <scope>IDENTIFICATION</scope>
</reference>
<dbReference type="GeneID" id="107266175"/>
<dbReference type="PROSITE" id="PS50005">
    <property type="entry name" value="TPR"/>
    <property type="match status" value="1"/>
</dbReference>
<dbReference type="AlphaFoldDB" id="A0AAJ7BR39"/>
<dbReference type="InterPro" id="IPR011990">
    <property type="entry name" value="TPR-like_helical_dom_sf"/>
</dbReference>
<dbReference type="PANTHER" id="PTHR12558">
    <property type="entry name" value="CELL DIVISION CYCLE 16,23,27"/>
    <property type="match status" value="1"/>
</dbReference>
<dbReference type="RefSeq" id="XP_015591882.1">
    <property type="nucleotide sequence ID" value="XM_015736396.2"/>
</dbReference>
<evidence type="ECO:0000313" key="7">
    <source>
        <dbReference type="RefSeq" id="XP_015591882.1"/>
    </source>
</evidence>
<dbReference type="RefSeq" id="XP_015591880.1">
    <property type="nucleotide sequence ID" value="XM_015736394.2"/>
</dbReference>
<dbReference type="Gene3D" id="1.25.40.10">
    <property type="entry name" value="Tetratricopeptide repeat domain"/>
    <property type="match status" value="2"/>
</dbReference>
<keyword evidence="1 4" id="KW-0802">TPR repeat</keyword>
<evidence type="ECO:0000256" key="3">
    <source>
        <dbReference type="ARBA" id="ARBA00039307"/>
    </source>
</evidence>
<evidence type="ECO:0000256" key="2">
    <source>
        <dbReference type="ARBA" id="ARBA00038210"/>
    </source>
</evidence>
<dbReference type="SUPFAM" id="SSF48452">
    <property type="entry name" value="TPR-like"/>
    <property type="match status" value="1"/>
</dbReference>
<dbReference type="InterPro" id="IPR019734">
    <property type="entry name" value="TPR_rpt"/>
</dbReference>
<protein>
    <recommendedName>
        <fullName evidence="3">Cell division cycle protein 27 homolog</fullName>
    </recommendedName>
</protein>
<dbReference type="Pfam" id="PF00515">
    <property type="entry name" value="TPR_1"/>
    <property type="match status" value="1"/>
</dbReference>
<sequence>MDQLHRLSCPFTWEMKNVVSTPESLLLDYSQSESNWNIETDKELGSFTLMKLMYSVMVAFENAEKGGLKEAMQKIKESEEIFIKLQSMPNGISIKAVDHIIKSTKCFILKEMKRFSDVTNILKSIDSCDKEKLEIGTLYGCQSIAWSFYFAAECDKAIQNASRAIDLNSDNGLWHFILGKSLRRQRKFFNFGTKLTLREQTSFKNAFDLLPTNPYVGIYCAQMYRESYDLKNAKRAYTKVLAMKPDSCDIYLKLALGFIRTKSCEKASECLKYVASRTPKDKTYLHYIGIYLEKCEKDYKGALKYFKEAGALYNYAADMNYVALKISQNCNKNDTLEYLFEMLDRYKSIAYKTQAIHLNIGSVYYTQKNLNDAGEHYLKAIKIDPQNTILEKFHNVPLTRFKINIFDVLKREVIPLWKKQAVDQSTREMLREAEEACNEYNARFSKTTAQKMTKDSL</sequence>
<proteinExistence type="inferred from homology"/>
<evidence type="ECO:0000313" key="6">
    <source>
        <dbReference type="RefSeq" id="XP_015591880.1"/>
    </source>
</evidence>
<name>A0AAJ7BR39_CEPCN</name>
<evidence type="ECO:0000256" key="1">
    <source>
        <dbReference type="ARBA" id="ARBA00022803"/>
    </source>
</evidence>
<keyword evidence="5" id="KW-1185">Reference proteome</keyword>
<accession>A0AAJ7BR39</accession>
<dbReference type="KEGG" id="ccin:107266175"/>